<proteinExistence type="predicted"/>
<dbReference type="InterPro" id="IPR052895">
    <property type="entry name" value="HetReg/Transcr_Mod"/>
</dbReference>
<sequence>MKPSMWNPNLMAANYATLGSFKDSTFEFARTDGITAEAANIYPQDIKRLVPVEQISRWATARQRKNLTIQLQLHGRNITNSNEEPRSFYKPAYDLQEIRILEIYPGHFWDDLKGTLHHCSLEFECNVDLKPKPDAPRFFPTRHALDLENLEKPVWYTALSYTWGEPDPGTDTVIECDGFKLQITRSLEMALRHFRQSDHSINMWIDQICINQSNAREKEKQISLMSKIYTHAVNTVVWLGEGTDESDEVFKLLEFISTVFQLEVESPKPEDFGRLFLPLPDDPLWKHLWELLNREWFSRLWIIQETILSNHLWVKCGKTTVYWDEFANSSSILISSGLYAWLQQKHGTGEPAEHVSGCRSVKVLSEERQHFHSFQQKLGLFSTLASTRNARSRDPRDKIYGLFGVCSPSGIKVSYDDGVPVADLYHDAALRCLGASIDNFPQMLSCVDHESELQGLPSWVPDWSLSRQTNSLGFSTSAAGIYAAAGRWKPCFSTRPGGKEVLVPGKIFDVVKGFLTSHARTREGPINTFSRV</sequence>
<gene>
    <name evidence="2" type="ORF">SLS56_004935</name>
</gene>
<feature type="domain" description="Heterokaryon incompatibility" evidence="1">
    <location>
        <begin position="156"/>
        <end position="305"/>
    </location>
</feature>
<organism evidence="2 3">
    <name type="scientific">Neofusicoccum ribis</name>
    <dbReference type="NCBI Taxonomy" id="45134"/>
    <lineage>
        <taxon>Eukaryota</taxon>
        <taxon>Fungi</taxon>
        <taxon>Dikarya</taxon>
        <taxon>Ascomycota</taxon>
        <taxon>Pezizomycotina</taxon>
        <taxon>Dothideomycetes</taxon>
        <taxon>Dothideomycetes incertae sedis</taxon>
        <taxon>Botryosphaeriales</taxon>
        <taxon>Botryosphaeriaceae</taxon>
        <taxon>Neofusicoccum</taxon>
    </lineage>
</organism>
<dbReference type="Proteomes" id="UP001521116">
    <property type="component" value="Unassembled WGS sequence"/>
</dbReference>
<dbReference type="EMBL" id="JAJVDC020000047">
    <property type="protein sequence ID" value="KAL1630407.1"/>
    <property type="molecule type" value="Genomic_DNA"/>
</dbReference>
<dbReference type="PANTHER" id="PTHR24148:SF80">
    <property type="entry name" value="HETEROKARYON INCOMPATIBILITY DOMAIN-CONTAINING PROTEIN"/>
    <property type="match status" value="1"/>
</dbReference>
<dbReference type="Pfam" id="PF06985">
    <property type="entry name" value="HET"/>
    <property type="match status" value="1"/>
</dbReference>
<comment type="caution">
    <text evidence="2">The sequence shown here is derived from an EMBL/GenBank/DDBJ whole genome shotgun (WGS) entry which is preliminary data.</text>
</comment>
<evidence type="ECO:0000259" key="1">
    <source>
        <dbReference type="Pfam" id="PF06985"/>
    </source>
</evidence>
<protein>
    <recommendedName>
        <fullName evidence="1">Heterokaryon incompatibility domain-containing protein</fullName>
    </recommendedName>
</protein>
<evidence type="ECO:0000313" key="2">
    <source>
        <dbReference type="EMBL" id="KAL1630407.1"/>
    </source>
</evidence>
<name>A0ABR3SV11_9PEZI</name>
<keyword evidence="3" id="KW-1185">Reference proteome</keyword>
<evidence type="ECO:0000313" key="3">
    <source>
        <dbReference type="Proteomes" id="UP001521116"/>
    </source>
</evidence>
<dbReference type="PANTHER" id="PTHR24148">
    <property type="entry name" value="ANKYRIN REPEAT DOMAIN-CONTAINING PROTEIN 39 HOMOLOG-RELATED"/>
    <property type="match status" value="1"/>
</dbReference>
<reference evidence="2 3" key="1">
    <citation type="submission" date="2024-02" db="EMBL/GenBank/DDBJ databases">
        <title>De novo assembly and annotation of 12 fungi associated with fruit tree decline syndrome in Ontario, Canada.</title>
        <authorList>
            <person name="Sulman M."/>
            <person name="Ellouze W."/>
            <person name="Ilyukhin E."/>
        </authorList>
    </citation>
    <scope>NUCLEOTIDE SEQUENCE [LARGE SCALE GENOMIC DNA]</scope>
    <source>
        <strain evidence="2 3">M1-105</strain>
    </source>
</reference>
<accession>A0ABR3SV11</accession>
<dbReference type="InterPro" id="IPR010730">
    <property type="entry name" value="HET"/>
</dbReference>